<evidence type="ECO:0000313" key="2">
    <source>
        <dbReference type="EMBL" id="CAI2359533.1"/>
    </source>
</evidence>
<organism evidence="2 3">
    <name type="scientific">Euplotes crassus</name>
    <dbReference type="NCBI Taxonomy" id="5936"/>
    <lineage>
        <taxon>Eukaryota</taxon>
        <taxon>Sar</taxon>
        <taxon>Alveolata</taxon>
        <taxon>Ciliophora</taxon>
        <taxon>Intramacronucleata</taxon>
        <taxon>Spirotrichea</taxon>
        <taxon>Hypotrichia</taxon>
        <taxon>Euplotida</taxon>
        <taxon>Euplotidae</taxon>
        <taxon>Moneuplotes</taxon>
    </lineage>
</organism>
<comment type="caution">
    <text evidence="2">The sequence shown here is derived from an EMBL/GenBank/DDBJ whole genome shotgun (WGS) entry which is preliminary data.</text>
</comment>
<sequence length="83" mass="9865">MKFNFCKKPSQNPPAPKNRRLVRNRKREAHEKASRERKIQFFKISDDPRMKGNYSRSISEAEKEAWATFYKYGLPLKILTDSC</sequence>
<proteinExistence type="predicted"/>
<dbReference type="AlphaFoldDB" id="A0AAD1X1F1"/>
<dbReference type="EMBL" id="CAMPGE010000776">
    <property type="protein sequence ID" value="CAI2359533.1"/>
    <property type="molecule type" value="Genomic_DNA"/>
</dbReference>
<evidence type="ECO:0000313" key="3">
    <source>
        <dbReference type="Proteomes" id="UP001295684"/>
    </source>
</evidence>
<keyword evidence="3" id="KW-1185">Reference proteome</keyword>
<name>A0AAD1X1F1_EUPCR</name>
<dbReference type="Proteomes" id="UP001295684">
    <property type="component" value="Unassembled WGS sequence"/>
</dbReference>
<gene>
    <name evidence="2" type="ORF">ECRASSUSDP1_LOCUS824</name>
</gene>
<accession>A0AAD1X1F1</accession>
<feature type="compositionally biased region" description="Basic residues" evidence="1">
    <location>
        <begin position="17"/>
        <end position="27"/>
    </location>
</feature>
<evidence type="ECO:0000256" key="1">
    <source>
        <dbReference type="SAM" id="MobiDB-lite"/>
    </source>
</evidence>
<reference evidence="2" key="1">
    <citation type="submission" date="2023-07" db="EMBL/GenBank/DDBJ databases">
        <authorList>
            <consortium name="AG Swart"/>
            <person name="Singh M."/>
            <person name="Singh A."/>
            <person name="Seah K."/>
            <person name="Emmerich C."/>
        </authorList>
    </citation>
    <scope>NUCLEOTIDE SEQUENCE</scope>
    <source>
        <strain evidence="2">DP1</strain>
    </source>
</reference>
<protein>
    <submittedName>
        <fullName evidence="2">Uncharacterized protein</fullName>
    </submittedName>
</protein>
<feature type="region of interest" description="Disordered" evidence="1">
    <location>
        <begin position="1"/>
        <end position="35"/>
    </location>
</feature>